<evidence type="ECO:0000313" key="3">
    <source>
        <dbReference type="EMBL" id="VVJ16908.1"/>
    </source>
</evidence>
<reference evidence="3 4" key="1">
    <citation type="submission" date="2019-09" db="EMBL/GenBank/DDBJ databases">
        <authorList>
            <person name="Leyn A S."/>
        </authorList>
    </citation>
    <scope>NUCLEOTIDE SEQUENCE [LARGE SCALE GENOMIC DNA]</scope>
    <source>
        <strain evidence="3">AA231_1</strain>
    </source>
</reference>
<gene>
    <name evidence="3" type="ORF">AA23TX_01929</name>
</gene>
<dbReference type="EMBL" id="CABVGP010000001">
    <property type="protein sequence ID" value="VVJ16908.1"/>
    <property type="molecule type" value="Genomic_DNA"/>
</dbReference>
<dbReference type="InterPro" id="IPR034660">
    <property type="entry name" value="DinB/YfiT-like"/>
</dbReference>
<feature type="domain" description="Mycothiol-dependent maleylpyruvate isomerase metal-binding" evidence="2">
    <location>
        <begin position="8"/>
        <end position="139"/>
    </location>
</feature>
<dbReference type="InterPro" id="IPR017517">
    <property type="entry name" value="Maleyloyr_isom"/>
</dbReference>
<dbReference type="GO" id="GO:0016853">
    <property type="term" value="F:isomerase activity"/>
    <property type="evidence" value="ECO:0007669"/>
    <property type="project" value="UniProtKB-KW"/>
</dbReference>
<dbReference type="SUPFAM" id="SSF109854">
    <property type="entry name" value="DinB/YfiT-like putative metalloenzymes"/>
    <property type="match status" value="1"/>
</dbReference>
<dbReference type="GO" id="GO:0046872">
    <property type="term" value="F:metal ion binding"/>
    <property type="evidence" value="ECO:0007669"/>
    <property type="project" value="InterPro"/>
</dbReference>
<dbReference type="Proteomes" id="UP000399805">
    <property type="component" value="Unassembled WGS sequence"/>
</dbReference>
<keyword evidence="3" id="KW-0670">Pyruvate</keyword>
<name>A0A6I8LKG2_9PSEU</name>
<dbReference type="AlphaFoldDB" id="A0A6I8LKG2"/>
<dbReference type="Gene3D" id="1.20.120.450">
    <property type="entry name" value="dinb family like domain"/>
    <property type="match status" value="1"/>
</dbReference>
<proteinExistence type="predicted"/>
<organism evidence="3 4">
    <name type="scientific">Amycolatopsis camponoti</name>
    <dbReference type="NCBI Taxonomy" id="2606593"/>
    <lineage>
        <taxon>Bacteria</taxon>
        <taxon>Bacillati</taxon>
        <taxon>Actinomycetota</taxon>
        <taxon>Actinomycetes</taxon>
        <taxon>Pseudonocardiales</taxon>
        <taxon>Pseudonocardiaceae</taxon>
        <taxon>Amycolatopsis</taxon>
    </lineage>
</organism>
<dbReference type="InterPro" id="IPR024344">
    <property type="entry name" value="MDMPI_metal-binding"/>
</dbReference>
<keyword evidence="3" id="KW-0413">Isomerase</keyword>
<feature type="region of interest" description="Disordered" evidence="1">
    <location>
        <begin position="210"/>
        <end position="230"/>
    </location>
</feature>
<dbReference type="SUPFAM" id="SSF55718">
    <property type="entry name" value="SCP-like"/>
    <property type="match status" value="1"/>
</dbReference>
<evidence type="ECO:0000313" key="4">
    <source>
        <dbReference type="Proteomes" id="UP000399805"/>
    </source>
</evidence>
<sequence>MIPAAAVAEAHSRLHRALEPLTDEQVREPSPLPGWTRGHVLSHVTDAGRALADLVENALLGVLVPLYDPKTHDRDGIIEATAGRSAEEHRRDLLRHSVRLEDAWARVRDWEQHVDYRDGKLSSTVFARWREVWIHAVDLDVGIGFADWPDDFCGHAVDFLQGRLPDGVAVRAGDHRWGAGDTEVTGSVRDLAAWLSGRAAGTGLAGDLPDLGPWPVSGARRPPRPARRAP</sequence>
<dbReference type="NCBIfam" id="TIGR03083">
    <property type="entry name" value="maleylpyruvate isomerase family mycothiol-dependent enzyme"/>
    <property type="match status" value="1"/>
</dbReference>
<evidence type="ECO:0000256" key="1">
    <source>
        <dbReference type="SAM" id="MobiDB-lite"/>
    </source>
</evidence>
<dbReference type="InterPro" id="IPR036527">
    <property type="entry name" value="SCP2_sterol-bd_dom_sf"/>
</dbReference>
<accession>A0A6I8LKG2</accession>
<evidence type="ECO:0000259" key="2">
    <source>
        <dbReference type="Pfam" id="PF11716"/>
    </source>
</evidence>
<keyword evidence="4" id="KW-1185">Reference proteome</keyword>
<dbReference type="RefSeq" id="WP_196425250.1">
    <property type="nucleotide sequence ID" value="NZ_CABVGP010000001.1"/>
</dbReference>
<dbReference type="Pfam" id="PF11716">
    <property type="entry name" value="MDMPI_N"/>
    <property type="match status" value="1"/>
</dbReference>
<feature type="compositionally biased region" description="Basic residues" evidence="1">
    <location>
        <begin position="221"/>
        <end position="230"/>
    </location>
</feature>
<protein>
    <submittedName>
        <fullName evidence="3">Maleylpyruvate isomerase</fullName>
    </submittedName>
</protein>